<dbReference type="AlphaFoldDB" id="A0A640VLK1"/>
<proteinExistence type="predicted"/>
<keyword evidence="2" id="KW-0732">Signal</keyword>
<gene>
    <name evidence="3" type="ORF">So717_00230</name>
</gene>
<dbReference type="OrthoDB" id="9938777at2"/>
<feature type="signal peptide" evidence="2">
    <location>
        <begin position="1"/>
        <end position="24"/>
    </location>
</feature>
<keyword evidence="1" id="KW-0472">Membrane</keyword>
<keyword evidence="4" id="KW-1185">Reference proteome</keyword>
<evidence type="ECO:0000256" key="1">
    <source>
        <dbReference type="SAM" id="Phobius"/>
    </source>
</evidence>
<reference evidence="3 4" key="1">
    <citation type="submission" date="2019-12" db="EMBL/GenBank/DDBJ databases">
        <title>Roseobacter cerasinus sp. nov., isolated from seawater around aquaculture.</title>
        <authorList>
            <person name="Muramatsu S."/>
            <person name="Takabe Y."/>
            <person name="Mori K."/>
            <person name="Takaichi S."/>
            <person name="Hanada S."/>
        </authorList>
    </citation>
    <scope>NUCLEOTIDE SEQUENCE [LARGE SCALE GENOMIC DNA]</scope>
    <source>
        <strain evidence="3 4">AI77</strain>
    </source>
</reference>
<dbReference type="EMBL" id="BLIV01000001">
    <property type="protein sequence ID" value="GFE48270.1"/>
    <property type="molecule type" value="Genomic_DNA"/>
</dbReference>
<dbReference type="RefSeq" id="WP_159974195.1">
    <property type="nucleotide sequence ID" value="NZ_BLIV01000001.1"/>
</dbReference>
<evidence type="ECO:0008006" key="5">
    <source>
        <dbReference type="Google" id="ProtNLM"/>
    </source>
</evidence>
<protein>
    <recommendedName>
        <fullName evidence="5">VPLPA-CTERM protein sorting domain-containing protein</fullName>
    </recommendedName>
</protein>
<evidence type="ECO:0000313" key="4">
    <source>
        <dbReference type="Proteomes" id="UP000436522"/>
    </source>
</evidence>
<accession>A0A640VLK1</accession>
<evidence type="ECO:0000256" key="2">
    <source>
        <dbReference type="SAM" id="SignalP"/>
    </source>
</evidence>
<comment type="caution">
    <text evidence="3">The sequence shown here is derived from an EMBL/GenBank/DDBJ whole genome shotgun (WGS) entry which is preliminary data.</text>
</comment>
<dbReference type="Proteomes" id="UP000436522">
    <property type="component" value="Unassembled WGS sequence"/>
</dbReference>
<sequence length="250" mass="26368">MKYFASFRNLILGALLAAPIAATAAPQPFLEAEQDLSGSLLNFFLGGIPSTLTEITLSSTVSAATNAPGTVGKTLAFKTDTVEIGGQLFRQAELTLGSTTLLSADILSNDPLGDFDPFTAGPGDLNFPMFIVPPFTDTPNAADPTLFDFTYGGDFDIYPDRIGVDAPEFEVLLSVYLAGPLPVRTFHQIDPSTNQVIDSFDFFEGPLSISRITLGPVGGLPDIAPIPLPAGLPLMLAAFGCLALLGRRRA</sequence>
<feature type="transmembrane region" description="Helical" evidence="1">
    <location>
        <begin position="226"/>
        <end position="245"/>
    </location>
</feature>
<organism evidence="3 4">
    <name type="scientific">Roseobacter cerasinus</name>
    <dbReference type="NCBI Taxonomy" id="2602289"/>
    <lineage>
        <taxon>Bacteria</taxon>
        <taxon>Pseudomonadati</taxon>
        <taxon>Pseudomonadota</taxon>
        <taxon>Alphaproteobacteria</taxon>
        <taxon>Rhodobacterales</taxon>
        <taxon>Roseobacteraceae</taxon>
        <taxon>Roseobacter</taxon>
    </lineage>
</organism>
<evidence type="ECO:0000313" key="3">
    <source>
        <dbReference type="EMBL" id="GFE48270.1"/>
    </source>
</evidence>
<keyword evidence="1" id="KW-1133">Transmembrane helix</keyword>
<feature type="chain" id="PRO_5024941689" description="VPLPA-CTERM protein sorting domain-containing protein" evidence="2">
    <location>
        <begin position="25"/>
        <end position="250"/>
    </location>
</feature>
<name>A0A640VLK1_9RHOB</name>
<keyword evidence="1" id="KW-0812">Transmembrane</keyword>